<feature type="signal peptide" evidence="3">
    <location>
        <begin position="1"/>
        <end position="23"/>
    </location>
</feature>
<dbReference type="Gene3D" id="3.40.390.10">
    <property type="entry name" value="Collagenase (Catalytic Domain)"/>
    <property type="match status" value="1"/>
</dbReference>
<dbReference type="SUPFAM" id="SSF55486">
    <property type="entry name" value="Metalloproteases ('zincins'), catalytic domain"/>
    <property type="match status" value="1"/>
</dbReference>
<dbReference type="AlphaFoldDB" id="A0A3D8GQV1"/>
<protein>
    <submittedName>
        <fullName evidence="5">Toxin</fullName>
    </submittedName>
</protein>
<feature type="domain" description="ATLF-like" evidence="4">
    <location>
        <begin position="49"/>
        <end position="234"/>
    </location>
</feature>
<reference evidence="5 6" key="1">
    <citation type="submission" date="2018-07" db="EMBL/GenBank/DDBJ databases">
        <title>Bacillus sp. YLB-04 draft genome sequence.</title>
        <authorList>
            <person name="Yu L."/>
            <person name="Tang X."/>
        </authorList>
    </citation>
    <scope>NUCLEOTIDE SEQUENCE [LARGE SCALE GENOMIC DNA]</scope>
    <source>
        <strain evidence="5 6">YLB-04</strain>
    </source>
</reference>
<organism evidence="5 6">
    <name type="scientific">Neobacillus piezotolerans</name>
    <dbReference type="NCBI Taxonomy" id="2259171"/>
    <lineage>
        <taxon>Bacteria</taxon>
        <taxon>Bacillati</taxon>
        <taxon>Bacillota</taxon>
        <taxon>Bacilli</taxon>
        <taxon>Bacillales</taxon>
        <taxon>Bacillaceae</taxon>
        <taxon>Neobacillus</taxon>
    </lineage>
</organism>
<name>A0A3D8GQV1_9BACI</name>
<evidence type="ECO:0000259" key="4">
    <source>
        <dbReference type="PROSITE" id="PS51995"/>
    </source>
</evidence>
<proteinExistence type="predicted"/>
<dbReference type="CDD" id="cd20183">
    <property type="entry name" value="M34_PPEP"/>
    <property type="match status" value="1"/>
</dbReference>
<dbReference type="InterPro" id="IPR014781">
    <property type="entry name" value="Anthrax_toxin_lethal/edema_N/C"/>
</dbReference>
<dbReference type="InterPro" id="IPR024079">
    <property type="entry name" value="MetalloPept_cat_dom_sf"/>
</dbReference>
<comment type="subcellular location">
    <subcellularLocation>
        <location evidence="1">Secreted</location>
    </subcellularLocation>
</comment>
<dbReference type="Proteomes" id="UP000257144">
    <property type="component" value="Unassembled WGS sequence"/>
</dbReference>
<accession>A0A3D8GQV1</accession>
<sequence length="234" mass="26280">MKKLLYAALSAFFFLSFFNTSKAAQEGVGFKDLQNNEQLILALNNKDADRLVGEIFLFPREPFNIEQSAGIINTITGLPEPLLTKIHKAGIVVRLFNGKLTDNPSARHLKGVIPRGYTNGKTWDEIPGIGGSKVVLVKIGASGRGSGHGSINLELHELAHSVDKLVFHNLTKNQAFTSIWVKERNSLFPEQEYFLNYPEEFFAEAFALYYYNRESNRILKEKAPSTYELIKGLE</sequence>
<keyword evidence="3" id="KW-0732">Signal</keyword>
<dbReference type="OrthoDB" id="2615003at2"/>
<dbReference type="PROSITE" id="PS51995">
    <property type="entry name" value="ATLF"/>
    <property type="match status" value="1"/>
</dbReference>
<gene>
    <name evidence="5" type="ORF">DRW41_12905</name>
</gene>
<dbReference type="Pfam" id="PF07737">
    <property type="entry name" value="ATLF"/>
    <property type="match status" value="1"/>
</dbReference>
<evidence type="ECO:0000256" key="1">
    <source>
        <dbReference type="ARBA" id="ARBA00004613"/>
    </source>
</evidence>
<keyword evidence="2" id="KW-0964">Secreted</keyword>
<dbReference type="GO" id="GO:0005576">
    <property type="term" value="C:extracellular region"/>
    <property type="evidence" value="ECO:0007669"/>
    <property type="project" value="UniProtKB-SubCell"/>
</dbReference>
<dbReference type="RefSeq" id="WP_115452420.1">
    <property type="nucleotide sequence ID" value="NZ_QNQT01000005.1"/>
</dbReference>
<feature type="chain" id="PRO_5017703990" evidence="3">
    <location>
        <begin position="24"/>
        <end position="234"/>
    </location>
</feature>
<keyword evidence="6" id="KW-1185">Reference proteome</keyword>
<dbReference type="EMBL" id="QNQT01000005">
    <property type="protein sequence ID" value="RDU36426.1"/>
    <property type="molecule type" value="Genomic_DNA"/>
</dbReference>
<comment type="caution">
    <text evidence="5">The sequence shown here is derived from an EMBL/GenBank/DDBJ whole genome shotgun (WGS) entry which is preliminary data.</text>
</comment>
<evidence type="ECO:0000256" key="2">
    <source>
        <dbReference type="ARBA" id="ARBA00022525"/>
    </source>
</evidence>
<dbReference type="GO" id="GO:0008237">
    <property type="term" value="F:metallopeptidase activity"/>
    <property type="evidence" value="ECO:0007669"/>
    <property type="project" value="InterPro"/>
</dbReference>
<evidence type="ECO:0000256" key="3">
    <source>
        <dbReference type="SAM" id="SignalP"/>
    </source>
</evidence>
<evidence type="ECO:0000313" key="5">
    <source>
        <dbReference type="EMBL" id="RDU36426.1"/>
    </source>
</evidence>
<evidence type="ECO:0000313" key="6">
    <source>
        <dbReference type="Proteomes" id="UP000257144"/>
    </source>
</evidence>
<dbReference type="InterPro" id="IPR047568">
    <property type="entry name" value="ATLF-like_dom"/>
</dbReference>